<dbReference type="InterPro" id="IPR007837">
    <property type="entry name" value="DinB"/>
</dbReference>
<comment type="caution">
    <text evidence="3">The sequence shown here is derived from an EMBL/GenBank/DDBJ whole genome shotgun (WGS) entry which is preliminary data.</text>
</comment>
<dbReference type="Pfam" id="PF05163">
    <property type="entry name" value="DinB"/>
    <property type="match status" value="1"/>
</dbReference>
<dbReference type="EMBL" id="JBEPSM010000001">
    <property type="protein sequence ID" value="MET4632471.1"/>
    <property type="molecule type" value="Genomic_DNA"/>
</dbReference>
<gene>
    <name evidence="3" type="ORF">ABIE08_000384</name>
</gene>
<evidence type="ECO:0000256" key="1">
    <source>
        <dbReference type="ARBA" id="ARBA00008635"/>
    </source>
</evidence>
<protein>
    <submittedName>
        <fullName evidence="3">Damage-inducible protein DinB</fullName>
    </submittedName>
</protein>
<proteinExistence type="inferred from homology"/>
<comment type="similarity">
    <text evidence="1">Belongs to the DinB family.</text>
</comment>
<keyword evidence="4" id="KW-1185">Reference proteome</keyword>
<sequence length="171" mass="19253">MKPHFEMFAAYNRWANERLYDAARTLPREDYLADHGAFFGSLNATLNHLLVTDRIWMRRFSGDGPVHAALNEVLTDELDELTTLRVSEDARLIAYVDNLDAAAIAGQFTYRPITNPVEITQPLGPALAHLFNHQTHHRGQATVILTRIAGRDACPSLDLILFQRQSGMGLR</sequence>
<dbReference type="RefSeq" id="WP_354548315.1">
    <property type="nucleotide sequence ID" value="NZ_JBEPSM010000001.1"/>
</dbReference>
<dbReference type="InterPro" id="IPR034660">
    <property type="entry name" value="DinB/YfiT-like"/>
</dbReference>
<evidence type="ECO:0000256" key="2">
    <source>
        <dbReference type="ARBA" id="ARBA00022723"/>
    </source>
</evidence>
<evidence type="ECO:0000313" key="3">
    <source>
        <dbReference type="EMBL" id="MET4632471.1"/>
    </source>
</evidence>
<accession>A0ABV2QVP8</accession>
<dbReference type="Gene3D" id="1.20.120.450">
    <property type="entry name" value="dinb family like domain"/>
    <property type="match status" value="1"/>
</dbReference>
<reference evidence="3 4" key="1">
    <citation type="submission" date="2024-06" db="EMBL/GenBank/DDBJ databases">
        <title>Sorghum-associated microbial communities from plants grown in Nebraska, USA.</title>
        <authorList>
            <person name="Schachtman D."/>
        </authorList>
    </citation>
    <scope>NUCLEOTIDE SEQUENCE [LARGE SCALE GENOMIC DNA]</scope>
    <source>
        <strain evidence="3 4">3207</strain>
    </source>
</reference>
<dbReference type="PANTHER" id="PTHR37302:SF1">
    <property type="entry name" value="PROTEIN DINB"/>
    <property type="match status" value="1"/>
</dbReference>
<dbReference type="Proteomes" id="UP001549321">
    <property type="component" value="Unassembled WGS sequence"/>
</dbReference>
<dbReference type="PANTHER" id="PTHR37302">
    <property type="entry name" value="SLR1116 PROTEIN"/>
    <property type="match status" value="1"/>
</dbReference>
<name>A0ABV2QVP8_9HYPH</name>
<dbReference type="SUPFAM" id="SSF109854">
    <property type="entry name" value="DinB/YfiT-like putative metalloenzymes"/>
    <property type="match status" value="1"/>
</dbReference>
<organism evidence="3 4">
    <name type="scientific">Kaistia defluvii</name>
    <dbReference type="NCBI Taxonomy" id="410841"/>
    <lineage>
        <taxon>Bacteria</taxon>
        <taxon>Pseudomonadati</taxon>
        <taxon>Pseudomonadota</taxon>
        <taxon>Alphaproteobacteria</taxon>
        <taxon>Hyphomicrobiales</taxon>
        <taxon>Kaistiaceae</taxon>
        <taxon>Kaistia</taxon>
    </lineage>
</organism>
<keyword evidence="2" id="KW-0479">Metal-binding</keyword>
<evidence type="ECO:0000313" key="4">
    <source>
        <dbReference type="Proteomes" id="UP001549321"/>
    </source>
</evidence>